<dbReference type="Proteomes" id="UP000695007">
    <property type="component" value="Unplaced"/>
</dbReference>
<name>A0AAJ6YS90_9HYME</name>
<feature type="compositionally biased region" description="Polar residues" evidence="2">
    <location>
        <begin position="564"/>
        <end position="583"/>
    </location>
</feature>
<organism evidence="4 5">
    <name type="scientific">Ceratosolen solmsi marchali</name>
    <dbReference type="NCBI Taxonomy" id="326594"/>
    <lineage>
        <taxon>Eukaryota</taxon>
        <taxon>Metazoa</taxon>
        <taxon>Ecdysozoa</taxon>
        <taxon>Arthropoda</taxon>
        <taxon>Hexapoda</taxon>
        <taxon>Insecta</taxon>
        <taxon>Pterygota</taxon>
        <taxon>Neoptera</taxon>
        <taxon>Endopterygota</taxon>
        <taxon>Hymenoptera</taxon>
        <taxon>Apocrita</taxon>
        <taxon>Proctotrupomorpha</taxon>
        <taxon>Chalcidoidea</taxon>
        <taxon>Agaonidae</taxon>
        <taxon>Agaoninae</taxon>
        <taxon>Ceratosolen</taxon>
    </lineage>
</organism>
<feature type="coiled-coil region" evidence="1">
    <location>
        <begin position="49"/>
        <end position="153"/>
    </location>
</feature>
<evidence type="ECO:0000256" key="1">
    <source>
        <dbReference type="SAM" id="Coils"/>
    </source>
</evidence>
<dbReference type="InterPro" id="IPR036034">
    <property type="entry name" value="PDZ_sf"/>
</dbReference>
<feature type="domain" description="PDZ" evidence="3">
    <location>
        <begin position="219"/>
        <end position="266"/>
    </location>
</feature>
<evidence type="ECO:0000313" key="5">
    <source>
        <dbReference type="RefSeq" id="XP_011503276.1"/>
    </source>
</evidence>
<evidence type="ECO:0000313" key="4">
    <source>
        <dbReference type="Proteomes" id="UP000695007"/>
    </source>
</evidence>
<protein>
    <submittedName>
        <fullName evidence="5">Uncharacterized protein LOC105366511</fullName>
    </submittedName>
</protein>
<feature type="region of interest" description="Disordered" evidence="2">
    <location>
        <begin position="21"/>
        <end position="42"/>
    </location>
</feature>
<keyword evidence="4" id="KW-1185">Reference proteome</keyword>
<dbReference type="AlphaFoldDB" id="A0AAJ6YS90"/>
<dbReference type="SUPFAM" id="SSF50156">
    <property type="entry name" value="PDZ domain-like"/>
    <property type="match status" value="1"/>
</dbReference>
<sequence>MAQLETLEAKMASIEISLSATSRRKKNGSVSGGITSPTSHRNRDYYKEVNSLRIALRDKENIIQTLKNQLCNKFSNRLILNNRTPPLTEMDRKATEERLQSLRQDADNKKHAIKNLKLALEHLDITDNIDVRIQQAELEYRLGREELELLTLREESRTLQATLELAKTREKQKNDTVFSCITGSTQITIHAIEVSADPKSPRFGAGPREDAVGLYIDWAIENSGLFKGDRILEVNGKLVVGVGGDDLARLLAVTPDAAQIVVLRKNESIATLRTLQSDNLRLTHRISYLEEHVRDLLAPRTDISSTTITTASQPTRQDHVQVFQKGPQVTALVAGMTNLGFKRSPDIRQSLPNVKTSEYQSSQCDTFNCSSSEALLSHSSRSRHSLEQGQIQLAKSTASLDLLQRHHHQLHHSSMFLSSRRYTSRMNEQIHNYKSRKQQQRQQLLLQTFDFDSEPTYYRLQDTQSRISEHSDVSMTTYNSQDYNAKIRPMPPKKPLRLSLHRTTSLQSIESAPPTTMTVSKNNHYQESYAPVKKSIKRNHRGDPPLLDNKLYGGQRTGEILITDQETSQTSPRTPSRAESCQSALRWPSPKPNPHLAQLSIEKWY</sequence>
<dbReference type="CTD" id="246397"/>
<dbReference type="Gene3D" id="2.30.42.10">
    <property type="match status" value="1"/>
</dbReference>
<dbReference type="RefSeq" id="XP_011503276.1">
    <property type="nucleotide sequence ID" value="XM_011504974.1"/>
</dbReference>
<gene>
    <name evidence="5" type="primary">LOC105366511</name>
</gene>
<reference evidence="5" key="1">
    <citation type="submission" date="2025-08" db="UniProtKB">
        <authorList>
            <consortium name="RefSeq"/>
        </authorList>
    </citation>
    <scope>IDENTIFICATION</scope>
</reference>
<dbReference type="GeneID" id="105366511"/>
<accession>A0AAJ6YS90</accession>
<feature type="region of interest" description="Disordered" evidence="2">
    <location>
        <begin position="563"/>
        <end position="594"/>
    </location>
</feature>
<keyword evidence="1" id="KW-0175">Coiled coil</keyword>
<feature type="compositionally biased region" description="Polar residues" evidence="2">
    <location>
        <begin position="28"/>
        <end position="39"/>
    </location>
</feature>
<dbReference type="PROSITE" id="PS50106">
    <property type="entry name" value="PDZ"/>
    <property type="match status" value="1"/>
</dbReference>
<dbReference type="KEGG" id="csol:105366511"/>
<dbReference type="InterPro" id="IPR001478">
    <property type="entry name" value="PDZ"/>
</dbReference>
<evidence type="ECO:0000256" key="2">
    <source>
        <dbReference type="SAM" id="MobiDB-lite"/>
    </source>
</evidence>
<proteinExistence type="predicted"/>
<evidence type="ECO:0000259" key="3">
    <source>
        <dbReference type="PROSITE" id="PS50106"/>
    </source>
</evidence>